<organism evidence="2 3">
    <name type="scientific">Albula glossodonta</name>
    <name type="common">roundjaw bonefish</name>
    <dbReference type="NCBI Taxonomy" id="121402"/>
    <lineage>
        <taxon>Eukaryota</taxon>
        <taxon>Metazoa</taxon>
        <taxon>Chordata</taxon>
        <taxon>Craniata</taxon>
        <taxon>Vertebrata</taxon>
        <taxon>Euteleostomi</taxon>
        <taxon>Actinopterygii</taxon>
        <taxon>Neopterygii</taxon>
        <taxon>Teleostei</taxon>
        <taxon>Albuliformes</taxon>
        <taxon>Albulidae</taxon>
        <taxon>Albula</taxon>
    </lineage>
</organism>
<comment type="caution">
    <text evidence="2">The sequence shown here is derived from an EMBL/GenBank/DDBJ whole genome shotgun (WGS) entry which is preliminary data.</text>
</comment>
<dbReference type="EMBL" id="JAFBMS010000054">
    <property type="protein sequence ID" value="KAG9339402.1"/>
    <property type="molecule type" value="Genomic_DNA"/>
</dbReference>
<dbReference type="AlphaFoldDB" id="A0A8T2NP70"/>
<evidence type="ECO:0000313" key="2">
    <source>
        <dbReference type="EMBL" id="KAG9339402.1"/>
    </source>
</evidence>
<feature type="compositionally biased region" description="Polar residues" evidence="1">
    <location>
        <begin position="149"/>
        <end position="160"/>
    </location>
</feature>
<accession>A0A8T2NP70</accession>
<feature type="region of interest" description="Disordered" evidence="1">
    <location>
        <begin position="1"/>
        <end position="35"/>
    </location>
</feature>
<evidence type="ECO:0000256" key="1">
    <source>
        <dbReference type="SAM" id="MobiDB-lite"/>
    </source>
</evidence>
<evidence type="ECO:0000313" key="3">
    <source>
        <dbReference type="Proteomes" id="UP000824540"/>
    </source>
</evidence>
<protein>
    <submittedName>
        <fullName evidence="2">Uncharacterized protein</fullName>
    </submittedName>
</protein>
<keyword evidence="3" id="KW-1185">Reference proteome</keyword>
<name>A0A8T2NP70_9TELE</name>
<gene>
    <name evidence="2" type="ORF">JZ751_023796</name>
</gene>
<feature type="region of interest" description="Disordered" evidence="1">
    <location>
        <begin position="47"/>
        <end position="80"/>
    </location>
</feature>
<dbReference type="Proteomes" id="UP000824540">
    <property type="component" value="Unassembled WGS sequence"/>
</dbReference>
<sequence length="160" mass="17849">MEAPLHPRSRVSQCSRAHGPPVRPQSHHPLHSPHCTCDSDLLQLHSARSGKGSRGNLRDRTQLADSKLQAMPPPPFTRDGCGLETLLEEMNHRLEWHHRHGSQVEGAEGEDPHLLASRSTNSSRKAESMSRFWSSRGSSEKPGRRSAQLRVTSMELVSSR</sequence>
<reference evidence="2" key="1">
    <citation type="thesis" date="2021" institute="BYU ScholarsArchive" country="Provo, UT, USA">
        <title>Applications of and Algorithms for Genome Assembly and Genomic Analyses with an Emphasis on Marine Teleosts.</title>
        <authorList>
            <person name="Pickett B.D."/>
        </authorList>
    </citation>
    <scope>NUCLEOTIDE SEQUENCE</scope>
    <source>
        <strain evidence="2">HI-2016</strain>
    </source>
</reference>
<feature type="region of interest" description="Disordered" evidence="1">
    <location>
        <begin position="97"/>
        <end position="160"/>
    </location>
</feature>
<proteinExistence type="predicted"/>